<evidence type="ECO:0000256" key="1">
    <source>
        <dbReference type="ARBA" id="ARBA00022741"/>
    </source>
</evidence>
<dbReference type="Proteomes" id="UP001497525">
    <property type="component" value="Unassembled WGS sequence"/>
</dbReference>
<evidence type="ECO:0000256" key="4">
    <source>
        <dbReference type="ARBA" id="ARBA00023175"/>
    </source>
</evidence>
<feature type="region of interest" description="Disordered" evidence="7">
    <location>
        <begin position="702"/>
        <end position="731"/>
    </location>
</feature>
<feature type="compositionally biased region" description="Low complexity" evidence="7">
    <location>
        <begin position="719"/>
        <end position="731"/>
    </location>
</feature>
<dbReference type="SUPFAM" id="SSF52540">
    <property type="entry name" value="P-loop containing nucleoside triphosphate hydrolases"/>
    <property type="match status" value="1"/>
</dbReference>
<dbReference type="Gene3D" id="3.40.850.10">
    <property type="entry name" value="Kinesin motor domain"/>
    <property type="match status" value="1"/>
</dbReference>
<protein>
    <recommendedName>
        <fullName evidence="8">Myosin motor domain-containing protein</fullName>
    </recommendedName>
</protein>
<dbReference type="Pfam" id="PF00063">
    <property type="entry name" value="Myosin_head"/>
    <property type="match status" value="2"/>
</dbReference>
<dbReference type="PROSITE" id="PS51456">
    <property type="entry name" value="MYOSIN_MOTOR"/>
    <property type="match status" value="1"/>
</dbReference>
<dbReference type="GO" id="GO:0005524">
    <property type="term" value="F:ATP binding"/>
    <property type="evidence" value="ECO:0007669"/>
    <property type="project" value="UniProtKB-UniRule"/>
</dbReference>
<feature type="compositionally biased region" description="Basic residues" evidence="7">
    <location>
        <begin position="587"/>
        <end position="597"/>
    </location>
</feature>
<evidence type="ECO:0000259" key="8">
    <source>
        <dbReference type="PROSITE" id="PS51456"/>
    </source>
</evidence>
<dbReference type="InterPro" id="IPR027417">
    <property type="entry name" value="P-loop_NTPase"/>
</dbReference>
<feature type="compositionally biased region" description="Polar residues" evidence="7">
    <location>
        <begin position="702"/>
        <end position="714"/>
    </location>
</feature>
<feature type="domain" description="Myosin motor" evidence="8">
    <location>
        <begin position="6"/>
        <end position="983"/>
    </location>
</feature>
<dbReference type="CDD" id="cd00124">
    <property type="entry name" value="MYSc"/>
    <property type="match status" value="1"/>
</dbReference>
<dbReference type="GO" id="GO:0016459">
    <property type="term" value="C:myosin complex"/>
    <property type="evidence" value="ECO:0007669"/>
    <property type="project" value="UniProtKB-KW"/>
</dbReference>
<evidence type="ECO:0000313" key="9">
    <source>
        <dbReference type="EMBL" id="CAL5138601.1"/>
    </source>
</evidence>
<sequence>MITMQCQTNDVLHLPKLDDTSVLSLLRQRYEANEIYTWVGDDILVSLNPNRTIPGLYTQSEQDTIAKLGDLHSRSHLYSMAEQCLRRAANGLKPNQTMIISGLSGSGKTEAAKHILQYLVCRSRHKRHKHTGFDENRIESVLLQSSPVLEAFGNARTLCNNNSSRFGKYVSLQYSENQILIGATLEAYLLEKPRAVFDNASLFSSFNIFRLFLSYLSETDAKTMGLEELVVQAKTYGNSLGVFHPSTSSNMLTWPDVLDSLTFLGLSTSDLDGLRRLLASLILLNMTRFIPADAESNGSPVNSRVSHTMSSDSIRTPNENVLHSHSCDVAQIHPEDVKKVVLAGQLLGLPADDVDQYFPQHLITRRVQAGGAPNLFRSRRMTEYTTACTLSQAREQRDCLVKALYNSLFQYLVNTINVHLRSASADGCTHELGILDFFGFERFIDNGFEQFCINYANERLHQVFMRVAVKGVYDELVSEGLNPREYKGSSGSSGRNSEACFISSCECDNESVLESMRTCAALLNEVCLLNRIYERDTRRVGGLSDQLDPREADWIRRVQLQPLEDIVVCGTANKGHLNSPAPVQRRSSSKKSLRPITHHPSVSVPPARYRSGNCFTVAHYAGQVTYSAGEFVSKNLDRLPAHLLHWLATSCMFDDGEDKENSELASTPVRSTLNENPHSSEYTNEGLLCSVVRHAASPQPTLRVQNSPLCSPTHTLRPANSNRMSSSRTSASRTQFAKIRPLFDSPLSPTITSSPKSLPRVSTVFGHFKSSLDSLLTRLSTHQISFIRCLQPNRVRLLKSPRSSATCVDADGRRSGLGVPAPSVNSTCQADWDGYLKDQLVTGGLLASVRVLRSTYPARYVYHEFIGKYRIFQRLTPVLHLGTGVRIPPSTADSSGSSPLRSPASSFSSFVEESRHGSLSVDDQKHLAKLLLILGLNLYPVPDEFTSIAADKKRLSSLYANQFGRTRVHLTRSQVTHLDRLSKLMFSSAANTVKRFFRHCHRRHLAASSIQRWWRKQQQLREFNHLSITEVVENPQPNNDYLKSPSSKVVVASEPEVPDQSSDVCLAPVPADFPTLCPHLVSRHKIVDLDWHLTHNSHYWNVARSQQLHCLIPFVRKRWSAIIAPPDSSKGLTGLLC</sequence>
<dbReference type="InterPro" id="IPR001609">
    <property type="entry name" value="Myosin_head_motor_dom-like"/>
</dbReference>
<keyword evidence="1 6" id="KW-0547">Nucleotide-binding</keyword>
<dbReference type="GO" id="GO:0003774">
    <property type="term" value="F:cytoskeletal motor activity"/>
    <property type="evidence" value="ECO:0007669"/>
    <property type="project" value="UniProtKB-UniRule"/>
</dbReference>
<keyword evidence="4 6" id="KW-0505">Motor protein</keyword>
<dbReference type="PANTHER" id="PTHR13140">
    <property type="entry name" value="MYOSIN"/>
    <property type="match status" value="1"/>
</dbReference>
<evidence type="ECO:0000256" key="6">
    <source>
        <dbReference type="PROSITE-ProRule" id="PRU00782"/>
    </source>
</evidence>
<comment type="similarity">
    <text evidence="6">Belongs to the TRAFAC class myosin-kinesin ATPase superfamily. Myosin family.</text>
</comment>
<feature type="compositionally biased region" description="Polar residues" evidence="7">
    <location>
        <begin position="663"/>
        <end position="681"/>
    </location>
</feature>
<keyword evidence="5 6" id="KW-0009">Actin-binding</keyword>
<dbReference type="Gene3D" id="1.20.58.530">
    <property type="match status" value="1"/>
</dbReference>
<evidence type="ECO:0000256" key="5">
    <source>
        <dbReference type="ARBA" id="ARBA00023203"/>
    </source>
</evidence>
<evidence type="ECO:0000256" key="3">
    <source>
        <dbReference type="ARBA" id="ARBA00023123"/>
    </source>
</evidence>
<feature type="region of interest" description="Disordered" evidence="7">
    <location>
        <begin position="577"/>
        <end position="602"/>
    </location>
</feature>
<reference evidence="9" key="1">
    <citation type="submission" date="2024-06" db="EMBL/GenBank/DDBJ databases">
        <authorList>
            <person name="Liu X."/>
            <person name="Lenzi L."/>
            <person name="Haldenby T S."/>
            <person name="Uol C."/>
        </authorList>
    </citation>
    <scope>NUCLEOTIDE SEQUENCE</scope>
</reference>
<dbReference type="SMART" id="SM00242">
    <property type="entry name" value="MYSc"/>
    <property type="match status" value="1"/>
</dbReference>
<dbReference type="AlphaFoldDB" id="A0AAV2TQ18"/>
<organism evidence="9 10">
    <name type="scientific">Calicophoron daubneyi</name>
    <name type="common">Rumen fluke</name>
    <name type="synonym">Paramphistomum daubneyi</name>
    <dbReference type="NCBI Taxonomy" id="300641"/>
    <lineage>
        <taxon>Eukaryota</taxon>
        <taxon>Metazoa</taxon>
        <taxon>Spiralia</taxon>
        <taxon>Lophotrochozoa</taxon>
        <taxon>Platyhelminthes</taxon>
        <taxon>Trematoda</taxon>
        <taxon>Digenea</taxon>
        <taxon>Plagiorchiida</taxon>
        <taxon>Pronocephalata</taxon>
        <taxon>Paramphistomoidea</taxon>
        <taxon>Paramphistomidae</taxon>
        <taxon>Calicophoron</taxon>
    </lineage>
</organism>
<feature type="binding site" evidence="6">
    <location>
        <begin position="102"/>
        <end position="109"/>
    </location>
    <ligand>
        <name>ATP</name>
        <dbReference type="ChEBI" id="CHEBI:30616"/>
    </ligand>
</feature>
<dbReference type="PRINTS" id="PR00193">
    <property type="entry name" value="MYOSINHEAVY"/>
</dbReference>
<comment type="caution">
    <text evidence="6">Lacks conserved residue(s) required for the propagation of feature annotation.</text>
</comment>
<dbReference type="Gene3D" id="1.20.120.720">
    <property type="entry name" value="Myosin VI head, motor domain, U50 subdomain"/>
    <property type="match status" value="1"/>
</dbReference>
<keyword evidence="3 6" id="KW-0518">Myosin</keyword>
<name>A0AAV2TQ18_CALDB</name>
<accession>A0AAV2TQ18</accession>
<gene>
    <name evidence="9" type="ORF">CDAUBV1_LOCUS13424</name>
</gene>
<evidence type="ECO:0000313" key="10">
    <source>
        <dbReference type="Proteomes" id="UP001497525"/>
    </source>
</evidence>
<proteinExistence type="inferred from homology"/>
<dbReference type="GO" id="GO:0003779">
    <property type="term" value="F:actin binding"/>
    <property type="evidence" value="ECO:0007669"/>
    <property type="project" value="UniProtKB-KW"/>
</dbReference>
<comment type="caution">
    <text evidence="9">The sequence shown here is derived from an EMBL/GenBank/DDBJ whole genome shotgun (WGS) entry which is preliminary data.</text>
</comment>
<evidence type="ECO:0000256" key="2">
    <source>
        <dbReference type="ARBA" id="ARBA00022840"/>
    </source>
</evidence>
<evidence type="ECO:0000256" key="7">
    <source>
        <dbReference type="SAM" id="MobiDB-lite"/>
    </source>
</evidence>
<dbReference type="EMBL" id="CAXLJL010000501">
    <property type="protein sequence ID" value="CAL5138601.1"/>
    <property type="molecule type" value="Genomic_DNA"/>
</dbReference>
<dbReference type="InterPro" id="IPR036961">
    <property type="entry name" value="Kinesin_motor_dom_sf"/>
</dbReference>
<keyword evidence="2 6" id="KW-0067">ATP-binding</keyword>
<feature type="region of interest" description="Disordered" evidence="7">
    <location>
        <begin position="657"/>
        <end position="681"/>
    </location>
</feature>